<feature type="transmembrane region" description="Helical" evidence="1">
    <location>
        <begin position="106"/>
        <end position="135"/>
    </location>
</feature>
<feature type="transmembrane region" description="Helical" evidence="1">
    <location>
        <begin position="359"/>
        <end position="379"/>
    </location>
</feature>
<dbReference type="Pfam" id="PF01970">
    <property type="entry name" value="TctA"/>
    <property type="match status" value="1"/>
</dbReference>
<dbReference type="EMBL" id="AEVO01000031">
    <property type="protein sequence ID" value="EFY07511.1"/>
    <property type="molecule type" value="Genomic_DNA"/>
</dbReference>
<protein>
    <submittedName>
        <fullName evidence="3">Membrane protein</fullName>
    </submittedName>
</protein>
<feature type="domain" description="DUF112" evidence="2">
    <location>
        <begin position="20"/>
        <end position="440"/>
    </location>
</feature>
<organism evidence="3 4">
    <name type="scientific">Succinatimonas hippei (strain DSM 22608 / JCM 16073 / KCTC 15190 / YIT 12066)</name>
    <dbReference type="NCBI Taxonomy" id="762983"/>
    <lineage>
        <taxon>Bacteria</taxon>
        <taxon>Pseudomonadati</taxon>
        <taxon>Pseudomonadota</taxon>
        <taxon>Gammaproteobacteria</taxon>
        <taxon>Aeromonadales</taxon>
        <taxon>Succinivibrionaceae</taxon>
        <taxon>Succinatimonas</taxon>
    </lineage>
</organism>
<feature type="transmembrane region" description="Helical" evidence="1">
    <location>
        <begin position="170"/>
        <end position="188"/>
    </location>
</feature>
<dbReference type="OrthoDB" id="9781349at2"/>
<dbReference type="Proteomes" id="UP000018458">
    <property type="component" value="Unassembled WGS sequence"/>
</dbReference>
<feature type="transmembrane region" description="Helical" evidence="1">
    <location>
        <begin position="415"/>
        <end position="445"/>
    </location>
</feature>
<feature type="transmembrane region" description="Helical" evidence="1">
    <location>
        <begin position="466"/>
        <end position="484"/>
    </location>
</feature>
<feature type="transmembrane region" description="Helical" evidence="1">
    <location>
        <begin position="147"/>
        <end position="164"/>
    </location>
</feature>
<proteinExistence type="predicted"/>
<feature type="transmembrane region" description="Helical" evidence="1">
    <location>
        <begin position="316"/>
        <end position="339"/>
    </location>
</feature>
<comment type="caution">
    <text evidence="3">The sequence shown here is derived from an EMBL/GenBank/DDBJ whole genome shotgun (WGS) entry which is preliminary data.</text>
</comment>
<evidence type="ECO:0000259" key="2">
    <source>
        <dbReference type="Pfam" id="PF01970"/>
    </source>
</evidence>
<feature type="transmembrane region" description="Helical" evidence="1">
    <location>
        <begin position="200"/>
        <end position="220"/>
    </location>
</feature>
<dbReference type="AlphaFoldDB" id="E8LIY0"/>
<keyword evidence="1" id="KW-1133">Transmembrane helix</keyword>
<evidence type="ECO:0000313" key="4">
    <source>
        <dbReference type="Proteomes" id="UP000018458"/>
    </source>
</evidence>
<keyword evidence="1" id="KW-0812">Transmembrane</keyword>
<dbReference type="STRING" id="762983.HMPREF9444_00652"/>
<gene>
    <name evidence="3" type="ORF">HMPREF9444_00652</name>
</gene>
<keyword evidence="4" id="KW-1185">Reference proteome</keyword>
<dbReference type="RefSeq" id="WP_009142868.1">
    <property type="nucleotide sequence ID" value="NZ_GL830968.1"/>
</dbReference>
<keyword evidence="1" id="KW-0472">Membrane</keyword>
<sequence length="501" mass="53470">MFDSSVVSAGLDLLLDWQVLIVMICSSLYGLFIGAMPGLTATMAVALLIPITFYMPPIPAIASIITMSAMAIFAGDIPGTLVHIPGTPSSAAYCDDSYSLAKKGKAAVVLGTNVTLSVLGGLCGSLILTSMAPILAEVAMQFSSFEFFWLVCIGLSCAVLISAASPLKGFISLLVGLLITCIGLDITLGFPRFTFDRPELFEGFSFIPAMIGMFGMAEIFKNVSEKQSALEKVTIQSMNIFSGMLGRIRGWWKQIFRSGILGTLVGVLPGAGADIAAWICYGVAKKFSKHPEEYGKGSLEGIANSAAANNAALSGAFIPALVFGIPGDSITAIVIGVLFMKGLEPGPNLFQNSPEFLFAIYMVFILANLLMLPLGYLAIRLATKVMYVPTNLLHPIIVGFCVVGAFAINNTNFDVMAMLGFGVLAYFMIANGFPVAPAILGLVLGKMLENTFMQSMLKSEWDLTAFFDRPISATLGVITFALWLSPFFMKMIKKAIAKRIA</sequence>
<feature type="transmembrane region" description="Helical" evidence="1">
    <location>
        <begin position="391"/>
        <end position="409"/>
    </location>
</feature>
<dbReference type="PANTHER" id="PTHR35342:SF5">
    <property type="entry name" value="TRICARBOXYLIC TRANSPORT PROTEIN"/>
    <property type="match status" value="1"/>
</dbReference>
<feature type="transmembrane region" description="Helical" evidence="1">
    <location>
        <begin position="260"/>
        <end position="284"/>
    </location>
</feature>
<evidence type="ECO:0000313" key="3">
    <source>
        <dbReference type="EMBL" id="EFY07511.1"/>
    </source>
</evidence>
<name>E8LIY0_SUCHY</name>
<dbReference type="InterPro" id="IPR002823">
    <property type="entry name" value="DUF112_TM"/>
</dbReference>
<evidence type="ECO:0000256" key="1">
    <source>
        <dbReference type="SAM" id="Phobius"/>
    </source>
</evidence>
<dbReference type="PANTHER" id="PTHR35342">
    <property type="entry name" value="TRICARBOXYLIC TRANSPORT PROTEIN"/>
    <property type="match status" value="1"/>
</dbReference>
<reference evidence="3 4" key="1">
    <citation type="submission" date="2011-01" db="EMBL/GenBank/DDBJ databases">
        <authorList>
            <person name="Weinstock G."/>
            <person name="Sodergren E."/>
            <person name="Clifton S."/>
            <person name="Fulton L."/>
            <person name="Fulton B."/>
            <person name="Courtney L."/>
            <person name="Fronick C."/>
            <person name="Harrison M."/>
            <person name="Strong C."/>
            <person name="Farmer C."/>
            <person name="Delahaunty K."/>
            <person name="Markovic C."/>
            <person name="Hall O."/>
            <person name="Minx P."/>
            <person name="Tomlinson C."/>
            <person name="Mitreva M."/>
            <person name="Hou S."/>
            <person name="Chen J."/>
            <person name="Wollam A."/>
            <person name="Pepin K.H."/>
            <person name="Johnson M."/>
            <person name="Bhonagiri V."/>
            <person name="Zhang X."/>
            <person name="Suruliraj S."/>
            <person name="Warren W."/>
            <person name="Chinwalla A."/>
            <person name="Mardis E.R."/>
            <person name="Wilson R.K."/>
        </authorList>
    </citation>
    <scope>NUCLEOTIDE SEQUENCE [LARGE SCALE GENOMIC DNA]</scope>
    <source>
        <strain evidence="4">DSM 22608 / JCM 16073 / KCTC 15190 / YIT 12066</strain>
    </source>
</reference>
<accession>E8LIY0</accession>
<dbReference type="eggNOG" id="COG3333">
    <property type="taxonomic scope" value="Bacteria"/>
</dbReference>
<dbReference type="HOGENOM" id="CLU_022936_2_0_6"/>
<feature type="transmembrane region" description="Helical" evidence="1">
    <location>
        <begin position="20"/>
        <end position="49"/>
    </location>
</feature>